<dbReference type="RefSeq" id="WP_108401445.1">
    <property type="nucleotide sequence ID" value="NZ_NESP01000001.1"/>
</dbReference>
<accession>A0A315EK72</accession>
<dbReference type="Proteomes" id="UP000251341">
    <property type="component" value="Unassembled WGS sequence"/>
</dbReference>
<evidence type="ECO:0000313" key="2">
    <source>
        <dbReference type="Proteomes" id="UP000251341"/>
    </source>
</evidence>
<reference evidence="1 2" key="1">
    <citation type="submission" date="2017-04" db="EMBL/GenBank/DDBJ databases">
        <title>Unexpected and diverse lifestyles within the genus Limnohabitans.</title>
        <authorList>
            <person name="Kasalicky V."/>
            <person name="Mehrshad M."/>
            <person name="Andrei S.-A."/>
            <person name="Salcher M."/>
            <person name="Kratochvilova H."/>
            <person name="Simek K."/>
            <person name="Ghai R."/>
        </authorList>
    </citation>
    <scope>NUCLEOTIDE SEQUENCE [LARGE SCALE GENOMIC DNA]</scope>
    <source>
        <strain evidence="1 2">MWH-C5</strain>
    </source>
</reference>
<protein>
    <recommendedName>
        <fullName evidence="3">DUF5655 domain-containing protein</fullName>
    </recommendedName>
</protein>
<gene>
    <name evidence="1" type="ORF">B9Z44_00930</name>
</gene>
<evidence type="ECO:0000313" key="1">
    <source>
        <dbReference type="EMBL" id="PUE58290.1"/>
    </source>
</evidence>
<name>A0A315EK72_9BURK</name>
<sequence>MSPLYFLPNSISDPSFETYLHDTHRLMDYRDVKEQLLPKLIESIDAFSQHMHCRFTCTNRFEGQFPAIRIQSPVGFVPDVIHIKFPHRHESFVVKQAGQESKLQGMENLSNHLRVILMMGLAHWQPT</sequence>
<dbReference type="AlphaFoldDB" id="A0A315EK72"/>
<organism evidence="1 2">
    <name type="scientific">Limnohabitans curvus</name>
    <dbReference type="NCBI Taxonomy" id="323423"/>
    <lineage>
        <taxon>Bacteria</taxon>
        <taxon>Pseudomonadati</taxon>
        <taxon>Pseudomonadota</taxon>
        <taxon>Betaproteobacteria</taxon>
        <taxon>Burkholderiales</taxon>
        <taxon>Comamonadaceae</taxon>
        <taxon>Limnohabitans</taxon>
    </lineage>
</organism>
<keyword evidence="2" id="KW-1185">Reference proteome</keyword>
<dbReference type="EMBL" id="NESP01000001">
    <property type="protein sequence ID" value="PUE58290.1"/>
    <property type="molecule type" value="Genomic_DNA"/>
</dbReference>
<proteinExistence type="predicted"/>
<evidence type="ECO:0008006" key="3">
    <source>
        <dbReference type="Google" id="ProtNLM"/>
    </source>
</evidence>
<comment type="caution">
    <text evidence="1">The sequence shown here is derived from an EMBL/GenBank/DDBJ whole genome shotgun (WGS) entry which is preliminary data.</text>
</comment>